<dbReference type="InterPro" id="IPR018376">
    <property type="entry name" value="Enoyl-CoA_hyd/isom_CS"/>
</dbReference>
<dbReference type="RefSeq" id="WP_155354919.1">
    <property type="nucleotide sequence ID" value="NZ_BAAAHL010000069.1"/>
</dbReference>
<evidence type="ECO:0000256" key="2">
    <source>
        <dbReference type="RuleBase" id="RU003707"/>
    </source>
</evidence>
<dbReference type="PANTHER" id="PTHR43802:SF1">
    <property type="entry name" value="IP11341P-RELATED"/>
    <property type="match status" value="1"/>
</dbReference>
<comment type="similarity">
    <text evidence="1 2">Belongs to the enoyl-CoA hydratase/isomerase family.</text>
</comment>
<organism evidence="3 4">
    <name type="scientific">Acrocarpospora macrocephala</name>
    <dbReference type="NCBI Taxonomy" id="150177"/>
    <lineage>
        <taxon>Bacteria</taxon>
        <taxon>Bacillati</taxon>
        <taxon>Actinomycetota</taxon>
        <taxon>Actinomycetes</taxon>
        <taxon>Streptosporangiales</taxon>
        <taxon>Streptosporangiaceae</taxon>
        <taxon>Acrocarpospora</taxon>
    </lineage>
</organism>
<dbReference type="PROSITE" id="PS00166">
    <property type="entry name" value="ENOYL_COA_HYDRATASE"/>
    <property type="match status" value="1"/>
</dbReference>
<sequence length="284" mass="31019">MTEIAQQDQEVAQPYETLVIERIGKVRRLTLNRPERRNALSPQLQDELVDAVRVAQLDKDIRAIIIRGAGPSFCAGYDINPNKAGQGREYAPPMTVEEDVALCLTFGEKWGKLWNCRVPVIAQVHGYCVAGGTDLALHCDMVIAADDAKLGFPPVRSQGGPPTHMWVYHAGPQWSKRLLLTGDTISGAKAAEIGLVLESVPAEQLDDHVLALATRMSHIGHDLLVHNKRIVNLGVELMGRGTMQAIAAIHDVLGHNAPEAAEFNGRLRQDGVRAAVKERDALFP</sequence>
<gene>
    <name evidence="3" type="ORF">Amac_029720</name>
</gene>
<evidence type="ECO:0000313" key="3">
    <source>
        <dbReference type="EMBL" id="GES09376.1"/>
    </source>
</evidence>
<dbReference type="SUPFAM" id="SSF52096">
    <property type="entry name" value="ClpP/crotonase"/>
    <property type="match status" value="1"/>
</dbReference>
<dbReference type="AlphaFoldDB" id="A0A5M3WL50"/>
<dbReference type="InterPro" id="IPR029045">
    <property type="entry name" value="ClpP/crotonase-like_dom_sf"/>
</dbReference>
<accession>A0A5M3WL50</accession>
<proteinExistence type="inferred from homology"/>
<dbReference type="OrthoDB" id="9807606at2"/>
<dbReference type="Gene3D" id="3.90.226.10">
    <property type="entry name" value="2-enoyl-CoA Hydratase, Chain A, domain 1"/>
    <property type="match status" value="1"/>
</dbReference>
<comment type="caution">
    <text evidence="3">The sequence shown here is derived from an EMBL/GenBank/DDBJ whole genome shotgun (WGS) entry which is preliminary data.</text>
</comment>
<name>A0A5M3WL50_9ACTN</name>
<reference evidence="3 4" key="1">
    <citation type="submission" date="2019-10" db="EMBL/GenBank/DDBJ databases">
        <title>Whole genome shotgun sequence of Acrocarpospora macrocephala NBRC 16266.</title>
        <authorList>
            <person name="Ichikawa N."/>
            <person name="Kimura A."/>
            <person name="Kitahashi Y."/>
            <person name="Komaki H."/>
            <person name="Oguchi A."/>
        </authorList>
    </citation>
    <scope>NUCLEOTIDE SEQUENCE [LARGE SCALE GENOMIC DNA]</scope>
    <source>
        <strain evidence="3 4">NBRC 16266</strain>
    </source>
</reference>
<evidence type="ECO:0000313" key="4">
    <source>
        <dbReference type="Proteomes" id="UP000331127"/>
    </source>
</evidence>
<dbReference type="Pfam" id="PF00378">
    <property type="entry name" value="ECH_1"/>
    <property type="match status" value="1"/>
</dbReference>
<dbReference type="InterPro" id="IPR001753">
    <property type="entry name" value="Enoyl-CoA_hydra/iso"/>
</dbReference>
<dbReference type="Proteomes" id="UP000331127">
    <property type="component" value="Unassembled WGS sequence"/>
</dbReference>
<keyword evidence="4" id="KW-1185">Reference proteome</keyword>
<dbReference type="GO" id="GO:0003824">
    <property type="term" value="F:catalytic activity"/>
    <property type="evidence" value="ECO:0007669"/>
    <property type="project" value="InterPro"/>
</dbReference>
<evidence type="ECO:0000256" key="1">
    <source>
        <dbReference type="ARBA" id="ARBA00005254"/>
    </source>
</evidence>
<protein>
    <submittedName>
        <fullName evidence="3">Enoyl-CoA hydratase</fullName>
    </submittedName>
</protein>
<dbReference type="PANTHER" id="PTHR43802">
    <property type="entry name" value="ENOYL-COA HYDRATASE"/>
    <property type="match status" value="1"/>
</dbReference>
<dbReference type="CDD" id="cd06558">
    <property type="entry name" value="crotonase-like"/>
    <property type="match status" value="1"/>
</dbReference>
<dbReference type="EMBL" id="BLAE01000015">
    <property type="protein sequence ID" value="GES09376.1"/>
    <property type="molecule type" value="Genomic_DNA"/>
</dbReference>